<dbReference type="EMBL" id="JYDJ01000166">
    <property type="protein sequence ID" value="KRX41634.1"/>
    <property type="molecule type" value="Genomic_DNA"/>
</dbReference>
<dbReference type="AlphaFoldDB" id="A0A0V0TRN4"/>
<feature type="transmembrane region" description="Helical" evidence="1">
    <location>
        <begin position="103"/>
        <end position="121"/>
    </location>
</feature>
<evidence type="ECO:0000313" key="2">
    <source>
        <dbReference type="EMBL" id="KRX41634.1"/>
    </source>
</evidence>
<accession>A0A0V0TRN4</accession>
<proteinExistence type="predicted"/>
<keyword evidence="3" id="KW-1185">Reference proteome</keyword>
<protein>
    <submittedName>
        <fullName evidence="2">Uncharacterized protein</fullName>
    </submittedName>
</protein>
<keyword evidence="1" id="KW-0472">Membrane</keyword>
<dbReference type="OrthoDB" id="10308550at2759"/>
<keyword evidence="1" id="KW-1133">Transmembrane helix</keyword>
<evidence type="ECO:0000313" key="3">
    <source>
        <dbReference type="Proteomes" id="UP000055048"/>
    </source>
</evidence>
<gene>
    <name evidence="2" type="ORF">T05_5648</name>
</gene>
<evidence type="ECO:0000256" key="1">
    <source>
        <dbReference type="SAM" id="Phobius"/>
    </source>
</evidence>
<reference evidence="2 3" key="1">
    <citation type="submission" date="2015-01" db="EMBL/GenBank/DDBJ databases">
        <title>Evolution of Trichinella species and genotypes.</title>
        <authorList>
            <person name="Korhonen P.K."/>
            <person name="Edoardo P."/>
            <person name="Giuseppe L.R."/>
            <person name="Gasser R.B."/>
        </authorList>
    </citation>
    <scope>NUCLEOTIDE SEQUENCE [LARGE SCALE GENOMIC DNA]</scope>
    <source>
        <strain evidence="2">ISS417</strain>
    </source>
</reference>
<keyword evidence="1" id="KW-0812">Transmembrane</keyword>
<name>A0A0V0TRN4_9BILA</name>
<dbReference type="Proteomes" id="UP000055048">
    <property type="component" value="Unassembled WGS sequence"/>
</dbReference>
<comment type="caution">
    <text evidence="2">The sequence shown here is derived from an EMBL/GenBank/DDBJ whole genome shotgun (WGS) entry which is preliminary data.</text>
</comment>
<organism evidence="2 3">
    <name type="scientific">Trichinella murrelli</name>
    <dbReference type="NCBI Taxonomy" id="144512"/>
    <lineage>
        <taxon>Eukaryota</taxon>
        <taxon>Metazoa</taxon>
        <taxon>Ecdysozoa</taxon>
        <taxon>Nematoda</taxon>
        <taxon>Enoplea</taxon>
        <taxon>Dorylaimia</taxon>
        <taxon>Trichinellida</taxon>
        <taxon>Trichinellidae</taxon>
        <taxon>Trichinella</taxon>
    </lineage>
</organism>
<sequence>MGKYLKLVADNWHALGDTPQKWQQAVELLGHVDFVGGQQGPVPVSQIVEHVVEVGGIAMDVDFGEAQTWTPLFTHKLGKYAFGFHGQTVDRNRKPPPTDVQNHSLVVVLVLLLLLLLLLLLQRHHGWMDGCRDVGLIELVAGFGFDGPSKGGYQSPFGGSNSDRPFKFAGAIFSPASNSTNHQVK</sequence>